<protein>
    <submittedName>
        <fullName evidence="1">Uncharacterized protein</fullName>
    </submittedName>
</protein>
<dbReference type="EMBL" id="FNUV01000003">
    <property type="protein sequence ID" value="SEF74897.1"/>
    <property type="molecule type" value="Genomic_DNA"/>
</dbReference>
<reference evidence="1 2" key="1">
    <citation type="submission" date="2016-10" db="EMBL/GenBank/DDBJ databases">
        <authorList>
            <person name="de Groot N.N."/>
        </authorList>
    </citation>
    <scope>NUCLEOTIDE SEQUENCE [LARGE SCALE GENOMIC DNA]</scope>
    <source>
        <strain evidence="1 2">AR32</strain>
    </source>
</reference>
<evidence type="ECO:0000313" key="1">
    <source>
        <dbReference type="EMBL" id="SEF74897.1"/>
    </source>
</evidence>
<gene>
    <name evidence="1" type="ORF">SAMN05216354_1497</name>
</gene>
<organism evidence="1 2">
    <name type="scientific">Xylanibacter ruminicola</name>
    <name type="common">Prevotella ruminicola</name>
    <dbReference type="NCBI Taxonomy" id="839"/>
    <lineage>
        <taxon>Bacteria</taxon>
        <taxon>Pseudomonadati</taxon>
        <taxon>Bacteroidota</taxon>
        <taxon>Bacteroidia</taxon>
        <taxon>Bacteroidales</taxon>
        <taxon>Prevotellaceae</taxon>
        <taxon>Xylanibacter</taxon>
    </lineage>
</organism>
<sequence>MKYSTPEKFKPRAQTLDIIRQIAYTYRTNINQASSLN</sequence>
<name>A0A1H5UKV7_XYLRU</name>
<dbReference type="Proteomes" id="UP000236735">
    <property type="component" value="Unassembled WGS sequence"/>
</dbReference>
<proteinExistence type="predicted"/>
<evidence type="ECO:0000313" key="2">
    <source>
        <dbReference type="Proteomes" id="UP000236735"/>
    </source>
</evidence>
<accession>A0A1H5UKV7</accession>
<dbReference type="AlphaFoldDB" id="A0A1H5UKV7"/>